<accession>A0A9X7GG06</accession>
<evidence type="ECO:0000313" key="2">
    <source>
        <dbReference type="Proteomes" id="UP000223366"/>
    </source>
</evidence>
<dbReference type="Proteomes" id="UP000223366">
    <property type="component" value="Unassembled WGS sequence"/>
</dbReference>
<dbReference type="EMBL" id="NVDU01000003">
    <property type="protein sequence ID" value="PFV35779.1"/>
    <property type="molecule type" value="Genomic_DNA"/>
</dbReference>
<reference evidence="1 2" key="1">
    <citation type="submission" date="2017-09" db="EMBL/GenBank/DDBJ databases">
        <title>Large-scale bioinformatics analysis of Bacillus genomes uncovers conserved roles of natural products in bacterial physiology.</title>
        <authorList>
            <consortium name="Agbiome Team Llc"/>
            <person name="Bleich R.M."/>
            <person name="Grubbs K.J."/>
            <person name="Santa Maria K.C."/>
            <person name="Allen S.E."/>
            <person name="Farag S."/>
            <person name="Shank E.A."/>
            <person name="Bowers A."/>
        </authorList>
    </citation>
    <scope>NUCLEOTIDE SEQUENCE [LARGE SCALE GENOMIC DNA]</scope>
    <source>
        <strain evidence="1 2">AFS060060</strain>
    </source>
</reference>
<evidence type="ECO:0000313" key="1">
    <source>
        <dbReference type="EMBL" id="PFV35779.1"/>
    </source>
</evidence>
<organism evidence="1 2">
    <name type="scientific">Bacillus thuringiensis</name>
    <dbReference type="NCBI Taxonomy" id="1428"/>
    <lineage>
        <taxon>Bacteria</taxon>
        <taxon>Bacillati</taxon>
        <taxon>Bacillota</taxon>
        <taxon>Bacilli</taxon>
        <taxon>Bacillales</taxon>
        <taxon>Bacillaceae</taxon>
        <taxon>Bacillus</taxon>
        <taxon>Bacillus cereus group</taxon>
    </lineage>
</organism>
<comment type="caution">
    <text evidence="1">The sequence shown here is derived from an EMBL/GenBank/DDBJ whole genome shotgun (WGS) entry which is preliminary data.</text>
</comment>
<name>A0A9X7GG06_BACTU</name>
<proteinExistence type="predicted"/>
<sequence>MELKWHERLYALYKGEQFVTEGTLPEISVAAKKSIDWLRYMTYPAYDKRCNDSVKRLRLVPLEDDEE</sequence>
<protein>
    <submittedName>
        <fullName evidence="1">Uncharacterized protein</fullName>
    </submittedName>
</protein>
<dbReference type="AlphaFoldDB" id="A0A9X7GG06"/>
<dbReference type="RefSeq" id="WP_098685617.1">
    <property type="nucleotide sequence ID" value="NZ_NVDU01000003.1"/>
</dbReference>
<gene>
    <name evidence="1" type="ORF">COK99_01785</name>
</gene>